<feature type="transmembrane region" description="Helical" evidence="1">
    <location>
        <begin position="20"/>
        <end position="38"/>
    </location>
</feature>
<keyword evidence="1" id="KW-1133">Transmembrane helix</keyword>
<evidence type="ECO:0000313" key="2">
    <source>
        <dbReference type="EMBL" id="VVU95113.1"/>
    </source>
</evidence>
<sequence>MGIVIINNKKDLEEYGDPKVLIINPFFILLLISYFTIYKLSCTKNNS</sequence>
<evidence type="ECO:0000256" key="1">
    <source>
        <dbReference type="SAM" id="Phobius"/>
    </source>
</evidence>
<proteinExistence type="predicted"/>
<name>A0A5E8CI96_9ZZZZ</name>
<keyword evidence="1" id="KW-0472">Membrane</keyword>
<protein>
    <submittedName>
        <fullName evidence="2">Uncharacterized protein</fullName>
    </submittedName>
</protein>
<gene>
    <name evidence="2" type="ORF">CPAV1605_838</name>
</gene>
<organism evidence="2">
    <name type="scientific">seawater metagenome</name>
    <dbReference type="NCBI Taxonomy" id="1561972"/>
    <lineage>
        <taxon>unclassified sequences</taxon>
        <taxon>metagenomes</taxon>
        <taxon>ecological metagenomes</taxon>
    </lineage>
</organism>
<dbReference type="AlphaFoldDB" id="A0A5E8CI96"/>
<accession>A0A5E8CI96</accession>
<reference evidence="2" key="1">
    <citation type="submission" date="2019-09" db="EMBL/GenBank/DDBJ databases">
        <authorList>
            <person name="Needham M D."/>
        </authorList>
    </citation>
    <scope>NUCLEOTIDE SEQUENCE</scope>
</reference>
<keyword evidence="1" id="KW-0812">Transmembrane</keyword>
<dbReference type="EMBL" id="CABVLZ010000003">
    <property type="protein sequence ID" value="VVU95113.1"/>
    <property type="molecule type" value="Genomic_DNA"/>
</dbReference>